<evidence type="ECO:0000256" key="1">
    <source>
        <dbReference type="SAM" id="SignalP"/>
    </source>
</evidence>
<proteinExistence type="predicted"/>
<dbReference type="RefSeq" id="WP_152576078.1">
    <property type="nucleotide sequence ID" value="NZ_VIKU02000010.1"/>
</dbReference>
<sequence>MKTLTILLFFFSIIASAQEEPPIEIKDNPLNIGLFHNISLADKLTLQNGLSVRENLGFHTLETPVRIKYHLSNEWSTFLGFQTRTVIEPNLEEFFNQIGKPSNSYFSIGTEYDFKNNATGDFTIGFPLDLQLGIKF</sequence>
<evidence type="ECO:0008006" key="4">
    <source>
        <dbReference type="Google" id="ProtNLM"/>
    </source>
</evidence>
<dbReference type="EMBL" id="VIKU02000010">
    <property type="protein sequence ID" value="NHF61585.1"/>
    <property type="molecule type" value="Genomic_DNA"/>
</dbReference>
<gene>
    <name evidence="2" type="ORF">FK220_019690</name>
</gene>
<organism evidence="2 3">
    <name type="scientific">Pelagihabitans pacificus</name>
    <dbReference type="NCBI Taxonomy" id="2696054"/>
    <lineage>
        <taxon>Bacteria</taxon>
        <taxon>Pseudomonadati</taxon>
        <taxon>Bacteroidota</taxon>
        <taxon>Flavobacteriia</taxon>
        <taxon>Flavobacteriales</taxon>
        <taxon>Flavobacteriaceae</taxon>
        <taxon>Pelagihabitans</taxon>
    </lineage>
</organism>
<dbReference type="AlphaFoldDB" id="A0A967AYS5"/>
<keyword evidence="1" id="KW-0732">Signal</keyword>
<reference evidence="2" key="1">
    <citation type="submission" date="2019-07" db="EMBL/GenBank/DDBJ databases">
        <authorList>
            <person name="De-Chao Zhang Q."/>
        </authorList>
    </citation>
    <scope>NUCLEOTIDE SEQUENCE</scope>
    <source>
        <strain evidence="2">TP-CH-4</strain>
    </source>
</reference>
<evidence type="ECO:0000313" key="2">
    <source>
        <dbReference type="EMBL" id="NHF61585.1"/>
    </source>
</evidence>
<feature type="signal peptide" evidence="1">
    <location>
        <begin position="1"/>
        <end position="17"/>
    </location>
</feature>
<protein>
    <recommendedName>
        <fullName evidence="4">Outer membrane protein beta-barrel domain-containing protein</fullName>
    </recommendedName>
</protein>
<dbReference type="Proteomes" id="UP000707206">
    <property type="component" value="Unassembled WGS sequence"/>
</dbReference>
<feature type="chain" id="PRO_5038110549" description="Outer membrane protein beta-barrel domain-containing protein" evidence="1">
    <location>
        <begin position="18"/>
        <end position="136"/>
    </location>
</feature>
<accession>A0A967AYS5</accession>
<reference evidence="2" key="2">
    <citation type="submission" date="2020-03" db="EMBL/GenBank/DDBJ databases">
        <title>Flavobacteriaceae bacterium strain TP-CH-4, a member of the family Flavobacteriaceae isolated from a deep-sea seamount.</title>
        <authorList>
            <person name="Zhang D.-C."/>
        </authorList>
    </citation>
    <scope>NUCLEOTIDE SEQUENCE</scope>
    <source>
        <strain evidence="2">TP-CH-4</strain>
    </source>
</reference>
<evidence type="ECO:0000313" key="3">
    <source>
        <dbReference type="Proteomes" id="UP000707206"/>
    </source>
</evidence>
<comment type="caution">
    <text evidence="2">The sequence shown here is derived from an EMBL/GenBank/DDBJ whole genome shotgun (WGS) entry which is preliminary data.</text>
</comment>
<keyword evidence="3" id="KW-1185">Reference proteome</keyword>
<name>A0A967AYS5_9FLAO</name>